<evidence type="ECO:0008006" key="4">
    <source>
        <dbReference type="Google" id="ProtNLM"/>
    </source>
</evidence>
<dbReference type="AlphaFoldDB" id="A0A0K2GHA4"/>
<dbReference type="Gene3D" id="3.10.450.50">
    <property type="match status" value="1"/>
</dbReference>
<dbReference type="PATRIC" id="fig|42253.5.peg.3876"/>
<reference evidence="2 3" key="1">
    <citation type="journal article" date="2015" name="Proc. Natl. Acad. Sci. U.S.A.">
        <title>Expanded metabolic versatility of ubiquitous nitrite-oxidizing bacteria from the genus Nitrospira.</title>
        <authorList>
            <person name="Koch H."/>
            <person name="Lucker S."/>
            <person name="Albertsen M."/>
            <person name="Kitzinger K."/>
            <person name="Herbold C."/>
            <person name="Spieck E."/>
            <person name="Nielsen P.H."/>
            <person name="Wagner M."/>
            <person name="Daims H."/>
        </authorList>
    </citation>
    <scope>NUCLEOTIDE SEQUENCE [LARGE SCALE GENOMIC DNA]</scope>
    <source>
        <strain evidence="2 3">NSP M-1</strain>
    </source>
</reference>
<evidence type="ECO:0000313" key="2">
    <source>
        <dbReference type="EMBL" id="ALA60316.1"/>
    </source>
</evidence>
<accession>A0A0K2GHA4</accession>
<proteinExistence type="predicted"/>
<dbReference type="OrthoDB" id="9784309at2"/>
<protein>
    <recommendedName>
        <fullName evidence="4">SnoaL-like domain-containing protein</fullName>
    </recommendedName>
</protein>
<dbReference type="InterPro" id="IPR032710">
    <property type="entry name" value="NTF2-like_dom_sf"/>
</dbReference>
<evidence type="ECO:0000256" key="1">
    <source>
        <dbReference type="SAM" id="SignalP"/>
    </source>
</evidence>
<name>A0A0K2GHA4_NITMO</name>
<organism evidence="2 3">
    <name type="scientific">Nitrospira moscoviensis</name>
    <dbReference type="NCBI Taxonomy" id="42253"/>
    <lineage>
        <taxon>Bacteria</taxon>
        <taxon>Pseudomonadati</taxon>
        <taxon>Nitrospirota</taxon>
        <taxon>Nitrospiria</taxon>
        <taxon>Nitrospirales</taxon>
        <taxon>Nitrospiraceae</taxon>
        <taxon>Nitrospira</taxon>
    </lineage>
</organism>
<dbReference type="KEGG" id="nmv:NITMOv2_3931"/>
<feature type="signal peptide" evidence="1">
    <location>
        <begin position="1"/>
        <end position="28"/>
    </location>
</feature>
<dbReference type="Proteomes" id="UP000069205">
    <property type="component" value="Chromosome"/>
</dbReference>
<gene>
    <name evidence="2" type="ORF">NITMOv2_3931</name>
</gene>
<dbReference type="SUPFAM" id="SSF54427">
    <property type="entry name" value="NTF2-like"/>
    <property type="match status" value="1"/>
</dbReference>
<keyword evidence="3" id="KW-1185">Reference proteome</keyword>
<keyword evidence="1" id="KW-0732">Signal</keyword>
<feature type="chain" id="PRO_5005476857" description="SnoaL-like domain-containing protein" evidence="1">
    <location>
        <begin position="29"/>
        <end position="181"/>
    </location>
</feature>
<sequence length="181" mass="20524">MPTHPIPVLSIFCLALSLCLSPASNGEAKTQLTPNTIQEVDQQTVSELVVTFEEAERAMQAHDLDGVMVLYSDEYDYHGLKKADVRNIWRKLFDHYQELESVHTFSMIRRLGPASKLTAEMTCTGVIWGTSKQTTLRTPIDSWYEEVHYLRKENGRWRIVGHAGGNVQPILQFGIAPHPLF</sequence>
<dbReference type="EMBL" id="CP011801">
    <property type="protein sequence ID" value="ALA60316.1"/>
    <property type="molecule type" value="Genomic_DNA"/>
</dbReference>
<dbReference type="RefSeq" id="WP_053381194.1">
    <property type="nucleotide sequence ID" value="NZ_CP011801.1"/>
</dbReference>
<evidence type="ECO:0000313" key="3">
    <source>
        <dbReference type="Proteomes" id="UP000069205"/>
    </source>
</evidence>
<dbReference type="STRING" id="42253.NITMOv2_3931"/>